<evidence type="ECO:0000259" key="3">
    <source>
        <dbReference type="PROSITE" id="PS50287"/>
    </source>
</evidence>
<feature type="domain" description="SRCR" evidence="3">
    <location>
        <begin position="1"/>
        <end position="174"/>
    </location>
</feature>
<dbReference type="SUPFAM" id="SSF56487">
    <property type="entry name" value="SRCR-like"/>
    <property type="match status" value="2"/>
</dbReference>
<dbReference type="Proteomes" id="UP000001058">
    <property type="component" value="Unassembled WGS sequence"/>
</dbReference>
<protein>
    <recommendedName>
        <fullName evidence="3">SRCR domain-containing protein</fullName>
    </recommendedName>
</protein>
<evidence type="ECO:0000256" key="2">
    <source>
        <dbReference type="SAM" id="MobiDB-lite"/>
    </source>
</evidence>
<reference evidence="4 5" key="1">
    <citation type="journal article" date="2010" name="Science">
        <title>Genomic analysis of organismal complexity in the multicellular green alga Volvox carteri.</title>
        <authorList>
            <person name="Prochnik S.E."/>
            <person name="Umen J."/>
            <person name="Nedelcu A.M."/>
            <person name="Hallmann A."/>
            <person name="Miller S.M."/>
            <person name="Nishii I."/>
            <person name="Ferris P."/>
            <person name="Kuo A."/>
            <person name="Mitros T."/>
            <person name="Fritz-Laylin L.K."/>
            <person name="Hellsten U."/>
            <person name="Chapman J."/>
            <person name="Simakov O."/>
            <person name="Rensing S.A."/>
            <person name="Terry A."/>
            <person name="Pangilinan J."/>
            <person name="Kapitonov V."/>
            <person name="Jurka J."/>
            <person name="Salamov A."/>
            <person name="Shapiro H."/>
            <person name="Schmutz J."/>
            <person name="Grimwood J."/>
            <person name="Lindquist E."/>
            <person name="Lucas S."/>
            <person name="Grigoriev I.V."/>
            <person name="Schmitt R."/>
            <person name="Kirk D."/>
            <person name="Rokhsar D.S."/>
        </authorList>
    </citation>
    <scope>NUCLEOTIDE SEQUENCE [LARGE SCALE GENOMIC DNA]</scope>
    <source>
        <strain evidence="5">f. Nagariensis / Eve</strain>
    </source>
</reference>
<feature type="region of interest" description="Disordered" evidence="2">
    <location>
        <begin position="414"/>
        <end position="545"/>
    </location>
</feature>
<name>D8TZU4_VOLCA</name>
<proteinExistence type="predicted"/>
<dbReference type="PANTHER" id="PTHR48071:SF18">
    <property type="entry name" value="DELETED IN MALIGNANT BRAIN TUMORS 1 PROTEIN-RELATED"/>
    <property type="match status" value="1"/>
</dbReference>
<keyword evidence="5" id="KW-1185">Reference proteome</keyword>
<dbReference type="GeneID" id="9616055"/>
<dbReference type="PROSITE" id="PS50287">
    <property type="entry name" value="SRCR_2"/>
    <property type="match status" value="3"/>
</dbReference>
<evidence type="ECO:0000256" key="1">
    <source>
        <dbReference type="ARBA" id="ARBA00023157"/>
    </source>
</evidence>
<dbReference type="KEGG" id="vcn:VOLCADRAFT_92506"/>
<organism evidence="5">
    <name type="scientific">Volvox carteri f. nagariensis</name>
    <dbReference type="NCBI Taxonomy" id="3068"/>
    <lineage>
        <taxon>Eukaryota</taxon>
        <taxon>Viridiplantae</taxon>
        <taxon>Chlorophyta</taxon>
        <taxon>core chlorophytes</taxon>
        <taxon>Chlorophyceae</taxon>
        <taxon>CS clade</taxon>
        <taxon>Chlamydomonadales</taxon>
        <taxon>Volvocaceae</taxon>
        <taxon>Volvox</taxon>
    </lineage>
</organism>
<evidence type="ECO:0000313" key="4">
    <source>
        <dbReference type="EMBL" id="EFJ47077.1"/>
    </source>
</evidence>
<dbReference type="InterPro" id="IPR001190">
    <property type="entry name" value="SRCR"/>
</dbReference>
<dbReference type="AlphaFoldDB" id="D8TZU4"/>
<dbReference type="InParanoid" id="D8TZU4"/>
<feature type="compositionally biased region" description="Low complexity" evidence="2">
    <location>
        <begin position="266"/>
        <end position="283"/>
    </location>
</feature>
<dbReference type="EMBL" id="GL378347">
    <property type="protein sequence ID" value="EFJ47077.1"/>
    <property type="molecule type" value="Genomic_DNA"/>
</dbReference>
<feature type="region of interest" description="Disordered" evidence="2">
    <location>
        <begin position="266"/>
        <end position="313"/>
    </location>
</feature>
<sequence length="874" mass="88091">MSQVSADEGHSWGSVCFHPSFGAAEATIACRQMGLGTLGLPRTATSYPGFAASAPQPPSVELPTLLNVQQRRVLSVSLVDFTGHLAPTYQVAAIPVVKSFDIPLVRALSSLPLNPTGTPLLPFMFETIVPFFTLAPVLQRCKGDEQSLEECSCRPFGDKPGCAAEDGMAGVVCLAFVRNTNNINNNDNSAMNSTLKGTMNSTESSAFASTSASAFTSASSSTSPSAFASALASTLASTSTSAASTGVAPVFTQAFSSAFLTPSTASSTASTDSSAPHASSSSVSPPPSPSIPQQPSSHNFTATEGSGDGWGGSGGGTAAAANVVCRQLGYIGGSPESAAAVAAAAGWTGAATAPLPLPAAVLSGISCTGEERVLLDCAHSAWGDAGACIAAESDTAAATAWWAHLMAVRCYREPPGSQPQLQPQPQPDPKPPKMPTEPSRSPPPVYSPHDHHQQQHSPRPMYTPPYYGGAMPLPLPASPENPPTGPGTGLQQPTASQDEPPSVPPSQAPTVPPLPIGPGSTHSPMPASPPQPLPSPPSTPPAAPRLPPLITLLVAISADANQAPTPALSGLGFVTSGGDLKSWSYLCGDPWAGWDSNAANTACRQAGYIAGGDPLRIWRSDALPQLLPGTLRCNGQEASLSGCDVTAPPGAIEAWMLGVFGEYGGSGGGGSDSGGCQALAAVRCRGEPAVPSSVILRAAARPAPSGRTFATASAGDNGGIGFGGYGGSSSTSDDTAATAGVVFIARLEASVGNGPFGAVCLDDGFNDVAAAVACRDLGYPAGGVVYTRGAAKGSETSARDFVQDPTLDARGSFLGTLSSVRCSGTGNGGIAACASWRADLPSDMIPCHEWLVAGGYAAVGKMSDMAGGFGDVDK</sequence>
<feature type="compositionally biased region" description="Pro residues" evidence="2">
    <location>
        <begin position="473"/>
        <end position="485"/>
    </location>
</feature>
<feature type="domain" description="SRCR" evidence="3">
    <location>
        <begin position="308"/>
        <end position="411"/>
    </location>
</feature>
<feature type="compositionally biased region" description="Low complexity" evidence="2">
    <location>
        <begin position="293"/>
        <end position="305"/>
    </location>
</feature>
<dbReference type="OrthoDB" id="540252at2759"/>
<dbReference type="InterPro" id="IPR036772">
    <property type="entry name" value="SRCR-like_dom_sf"/>
</dbReference>
<keyword evidence="1" id="KW-1015">Disulfide bond</keyword>
<feature type="compositionally biased region" description="Pro residues" evidence="2">
    <location>
        <begin position="501"/>
        <end position="516"/>
    </location>
</feature>
<evidence type="ECO:0000313" key="5">
    <source>
        <dbReference type="Proteomes" id="UP000001058"/>
    </source>
</evidence>
<feature type="compositionally biased region" description="Pro residues" evidence="2">
    <location>
        <begin position="422"/>
        <end position="446"/>
    </location>
</feature>
<dbReference type="PANTHER" id="PTHR48071">
    <property type="entry name" value="SRCR DOMAIN-CONTAINING PROTEIN"/>
    <property type="match status" value="1"/>
</dbReference>
<feature type="compositionally biased region" description="Pro residues" evidence="2">
    <location>
        <begin position="526"/>
        <end position="545"/>
    </location>
</feature>
<dbReference type="Gene3D" id="3.10.250.10">
    <property type="entry name" value="SRCR-like domain"/>
    <property type="match status" value="3"/>
</dbReference>
<dbReference type="Pfam" id="PF00530">
    <property type="entry name" value="SRCR"/>
    <property type="match status" value="1"/>
</dbReference>
<accession>D8TZU4</accession>
<dbReference type="GO" id="GO:0016020">
    <property type="term" value="C:membrane"/>
    <property type="evidence" value="ECO:0007669"/>
    <property type="project" value="InterPro"/>
</dbReference>
<feature type="domain" description="SRCR" evidence="3">
    <location>
        <begin position="554"/>
        <end position="643"/>
    </location>
</feature>
<dbReference type="RefSeq" id="XP_002951972.1">
    <property type="nucleotide sequence ID" value="XM_002951926.1"/>
</dbReference>
<gene>
    <name evidence="4" type="ORF">VOLCADRAFT_92506</name>
</gene>